<evidence type="ECO:0000313" key="9">
    <source>
        <dbReference type="Proteomes" id="UP000199473"/>
    </source>
</evidence>
<name>A0A1I4DTD3_9PROT</name>
<dbReference type="InterPro" id="IPR050237">
    <property type="entry name" value="ATP-dep_AMP-bd_enzyme"/>
</dbReference>
<dbReference type="InterPro" id="IPR000873">
    <property type="entry name" value="AMP-dep_synth/lig_dom"/>
</dbReference>
<proteinExistence type="inferred from homology"/>
<keyword evidence="2 8" id="KW-0436">Ligase</keyword>
<accession>A0A1I4DTD3</accession>
<dbReference type="Gene3D" id="3.40.50.12780">
    <property type="entry name" value="N-terminal domain of ligase-like"/>
    <property type="match status" value="1"/>
</dbReference>
<dbReference type="EMBL" id="FOSQ01000012">
    <property type="protein sequence ID" value="SFK96834.1"/>
    <property type="molecule type" value="Genomic_DNA"/>
</dbReference>
<evidence type="ECO:0000256" key="5">
    <source>
        <dbReference type="ARBA" id="ARBA00067668"/>
    </source>
</evidence>
<evidence type="ECO:0000313" key="8">
    <source>
        <dbReference type="EMBL" id="SFK96834.1"/>
    </source>
</evidence>
<keyword evidence="9" id="KW-1185">Reference proteome</keyword>
<dbReference type="InterPro" id="IPR025110">
    <property type="entry name" value="AMP-bd_C"/>
</dbReference>
<reference evidence="8 9" key="1">
    <citation type="submission" date="2016-10" db="EMBL/GenBank/DDBJ databases">
        <authorList>
            <person name="de Groot N.N."/>
        </authorList>
    </citation>
    <scope>NUCLEOTIDE SEQUENCE [LARGE SCALE GENOMIC DNA]</scope>
    <source>
        <strain evidence="8 9">DSM 19981</strain>
    </source>
</reference>
<evidence type="ECO:0000256" key="2">
    <source>
        <dbReference type="ARBA" id="ARBA00022598"/>
    </source>
</evidence>
<dbReference type="EC" id="6.2.1.44" evidence="4"/>
<feature type="domain" description="AMP-dependent synthetase/ligase" evidence="6">
    <location>
        <begin position="20"/>
        <end position="374"/>
    </location>
</feature>
<gene>
    <name evidence="8" type="ORF">SAMN02745775_112121</name>
</gene>
<evidence type="ECO:0000256" key="1">
    <source>
        <dbReference type="ARBA" id="ARBA00006432"/>
    </source>
</evidence>
<dbReference type="FunFam" id="3.30.300.30:FF:000008">
    <property type="entry name" value="2,3-dihydroxybenzoate-AMP ligase"/>
    <property type="match status" value="1"/>
</dbReference>
<dbReference type="Pfam" id="PF00501">
    <property type="entry name" value="AMP-binding"/>
    <property type="match status" value="1"/>
</dbReference>
<dbReference type="Pfam" id="PF13193">
    <property type="entry name" value="AMP-binding_C"/>
    <property type="match status" value="1"/>
</dbReference>
<dbReference type="Gene3D" id="3.30.300.30">
    <property type="match status" value="1"/>
</dbReference>
<evidence type="ECO:0000259" key="6">
    <source>
        <dbReference type="Pfam" id="PF00501"/>
    </source>
</evidence>
<dbReference type="OrthoDB" id="9803968at2"/>
<evidence type="ECO:0000259" key="7">
    <source>
        <dbReference type="Pfam" id="PF13193"/>
    </source>
</evidence>
<dbReference type="SUPFAM" id="SSF56801">
    <property type="entry name" value="Acetyl-CoA synthetase-like"/>
    <property type="match status" value="1"/>
</dbReference>
<comment type="catalytic activity">
    <reaction evidence="3">
        <text>3-(methylsulfanyl)propanoate + ATP + CoA = 3-(methylsulfanyl)propanoyl-CoA + AMP + diphosphate</text>
        <dbReference type="Rhea" id="RHEA:43052"/>
        <dbReference type="ChEBI" id="CHEBI:30616"/>
        <dbReference type="ChEBI" id="CHEBI:33019"/>
        <dbReference type="ChEBI" id="CHEBI:49016"/>
        <dbReference type="ChEBI" id="CHEBI:57287"/>
        <dbReference type="ChEBI" id="CHEBI:82815"/>
        <dbReference type="ChEBI" id="CHEBI:456215"/>
        <dbReference type="EC" id="6.2.1.44"/>
    </reaction>
    <physiologicalReaction direction="left-to-right" evidence="3">
        <dbReference type="Rhea" id="RHEA:43053"/>
    </physiologicalReaction>
</comment>
<protein>
    <recommendedName>
        <fullName evidence="5">3-methylmercaptopropionyl-CoA ligase</fullName>
        <ecNumber evidence="4">6.2.1.44</ecNumber>
    </recommendedName>
</protein>
<feature type="domain" description="AMP-binding enzyme C-terminal" evidence="7">
    <location>
        <begin position="424"/>
        <end position="499"/>
    </location>
</feature>
<dbReference type="STRING" id="1123062.SAMN02745775_112121"/>
<dbReference type="PANTHER" id="PTHR43767:SF7">
    <property type="entry name" value="MEDIUM_LONG-CHAIN-FATTY-ACID--COA LIGASE FADD8"/>
    <property type="match status" value="1"/>
</dbReference>
<dbReference type="PANTHER" id="PTHR43767">
    <property type="entry name" value="LONG-CHAIN-FATTY-ACID--COA LIGASE"/>
    <property type="match status" value="1"/>
</dbReference>
<dbReference type="GO" id="GO:0016877">
    <property type="term" value="F:ligase activity, forming carbon-sulfur bonds"/>
    <property type="evidence" value="ECO:0007669"/>
    <property type="project" value="UniProtKB-ARBA"/>
</dbReference>
<dbReference type="Proteomes" id="UP000199473">
    <property type="component" value="Unassembled WGS sequence"/>
</dbReference>
<dbReference type="AlphaFoldDB" id="A0A1I4DTD3"/>
<sequence length="514" mass="55380">MPDFTRRGAARHMLISDGIRASAGRTPDRMALRESGRALSYARLVDRIGRVANLVHAGLGLRHGERAAVFSANCLEYMEIVCGMAEAGIAAATIGPAAAPPEIRFICEDSGARVMFVSAALEEVARASAPPTVERFIVIGPAYEALLAEASSGPCPVEVTEHDIFSVPYTSGATGRPKGVQLSHRGRVLSGYAMAGEHRCYTPEDRAVATTPMFHGAGFLMALTPIWFGGQVEILPRFDIESLMGTITSFQATSAYIVPAHFAALFALPEAKRAQWDMRSMKAAISGTAPLPQATKERIVGYFGEGKLFERYGTTETSIATSLGPKDQLRKQACVGLPYPATQVKICDGGGVAVAQGEVGELWVSSPYMFSGYLNLPEATAAGTRGDWFVTGDLARQDEEGFVYLVDRKNDMVISGGENIYPREVEEVILAHPAAAECGVTGAPHPYFGEAVTAFVVLRPGMNVDAATLTALCREKLSRYKVPKEIRFVETLPRNSMGKVLRRELRARLMAEAK</sequence>
<comment type="similarity">
    <text evidence="1">Belongs to the ATP-dependent AMP-binding enzyme family.</text>
</comment>
<dbReference type="InterPro" id="IPR042099">
    <property type="entry name" value="ANL_N_sf"/>
</dbReference>
<dbReference type="InterPro" id="IPR045851">
    <property type="entry name" value="AMP-bd_C_sf"/>
</dbReference>
<evidence type="ECO:0000256" key="4">
    <source>
        <dbReference type="ARBA" id="ARBA00066616"/>
    </source>
</evidence>
<dbReference type="RefSeq" id="WP_092962370.1">
    <property type="nucleotide sequence ID" value="NZ_FOSQ01000012.1"/>
</dbReference>
<organism evidence="8 9">
    <name type="scientific">Falsiroseomonas stagni DSM 19981</name>
    <dbReference type="NCBI Taxonomy" id="1123062"/>
    <lineage>
        <taxon>Bacteria</taxon>
        <taxon>Pseudomonadati</taxon>
        <taxon>Pseudomonadota</taxon>
        <taxon>Alphaproteobacteria</taxon>
        <taxon>Acetobacterales</taxon>
        <taxon>Roseomonadaceae</taxon>
        <taxon>Falsiroseomonas</taxon>
    </lineage>
</organism>
<evidence type="ECO:0000256" key="3">
    <source>
        <dbReference type="ARBA" id="ARBA00051915"/>
    </source>
</evidence>